<evidence type="ECO:0008006" key="4">
    <source>
        <dbReference type="Google" id="ProtNLM"/>
    </source>
</evidence>
<proteinExistence type="predicted"/>
<dbReference type="AlphaFoldDB" id="A0A7C9VWU0"/>
<evidence type="ECO:0000256" key="1">
    <source>
        <dbReference type="SAM" id="SignalP"/>
    </source>
</evidence>
<evidence type="ECO:0000313" key="2">
    <source>
        <dbReference type="EMBL" id="NGY62896.1"/>
    </source>
</evidence>
<dbReference type="EMBL" id="JAAMPJ010000008">
    <property type="protein sequence ID" value="NGY62896.1"/>
    <property type="molecule type" value="Genomic_DNA"/>
</dbReference>
<name>A0A7C9VWU0_9PSEU</name>
<sequence>MITKTLLAGLTAVGMLLSPVAAPGIAGAAPTVQAKPTTLELDAGGAKVKLKKGNQLQIKGKLGAQGAQRQLTLGLDVFAQIRVGASTWSSIYTKSCQPNSTFTAKLTIDASADLRLYFPGTSVYASATSNIVGVVII</sequence>
<protein>
    <recommendedName>
        <fullName evidence="4">Neocarzinostatin family protein</fullName>
    </recommendedName>
</protein>
<comment type="caution">
    <text evidence="2">The sequence shown here is derived from an EMBL/GenBank/DDBJ whole genome shotgun (WGS) entry which is preliminary data.</text>
</comment>
<keyword evidence="1" id="KW-0732">Signal</keyword>
<gene>
    <name evidence="2" type="ORF">G7043_28650</name>
</gene>
<accession>A0A7C9VWU0</accession>
<reference evidence="2 3" key="1">
    <citation type="submission" date="2020-03" db="EMBL/GenBank/DDBJ databases">
        <title>Isolation and identification of active actinomycetes.</title>
        <authorList>
            <person name="Sun X."/>
        </authorList>
    </citation>
    <scope>NUCLEOTIDE SEQUENCE [LARGE SCALE GENOMIC DNA]</scope>
    <source>
        <strain evidence="2 3">NEAU-D13</strain>
    </source>
</reference>
<feature type="chain" id="PRO_5028850632" description="Neocarzinostatin family protein" evidence="1">
    <location>
        <begin position="29"/>
        <end position="137"/>
    </location>
</feature>
<evidence type="ECO:0000313" key="3">
    <source>
        <dbReference type="Proteomes" id="UP000481360"/>
    </source>
</evidence>
<feature type="signal peptide" evidence="1">
    <location>
        <begin position="1"/>
        <end position="28"/>
    </location>
</feature>
<keyword evidence="3" id="KW-1185">Reference proteome</keyword>
<dbReference type="RefSeq" id="WP_166050747.1">
    <property type="nucleotide sequence ID" value="NZ_JAAMPJ010000008.1"/>
</dbReference>
<organism evidence="2 3">
    <name type="scientific">Lentzea alba</name>
    <dbReference type="NCBI Taxonomy" id="2714351"/>
    <lineage>
        <taxon>Bacteria</taxon>
        <taxon>Bacillati</taxon>
        <taxon>Actinomycetota</taxon>
        <taxon>Actinomycetes</taxon>
        <taxon>Pseudonocardiales</taxon>
        <taxon>Pseudonocardiaceae</taxon>
        <taxon>Lentzea</taxon>
    </lineage>
</organism>
<dbReference type="Proteomes" id="UP000481360">
    <property type="component" value="Unassembled WGS sequence"/>
</dbReference>